<sequence length="91" mass="10615">MDIQNEIDKMLRKGQIDEAILRLNEQIQATATPCDRLYYLLGNAYRKRGDFAQALNCYLEAMAINPDSPAVEAHQMLMNIIEFYHKDYYNP</sequence>
<proteinExistence type="predicted"/>
<dbReference type="InterPro" id="IPR019734">
    <property type="entry name" value="TPR_rpt"/>
</dbReference>
<name>A0A6N3ACR6_9BACT</name>
<dbReference type="SMART" id="SM00028">
    <property type="entry name" value="TPR"/>
    <property type="match status" value="1"/>
</dbReference>
<dbReference type="SUPFAM" id="SSF48452">
    <property type="entry name" value="TPR-like"/>
    <property type="match status" value="1"/>
</dbReference>
<dbReference type="PROSITE" id="PS50293">
    <property type="entry name" value="TPR_REGION"/>
    <property type="match status" value="1"/>
</dbReference>
<accession>A0A6N3ACR6</accession>
<dbReference type="Pfam" id="PF00515">
    <property type="entry name" value="TPR_1"/>
    <property type="match status" value="1"/>
</dbReference>
<dbReference type="AlphaFoldDB" id="A0A6N3ACR6"/>
<dbReference type="InterPro" id="IPR011990">
    <property type="entry name" value="TPR-like_helical_dom_sf"/>
</dbReference>
<dbReference type="PROSITE" id="PS50005">
    <property type="entry name" value="TPR"/>
    <property type="match status" value="1"/>
</dbReference>
<gene>
    <name evidence="1" type="ORF">PCLFYP37_01351</name>
</gene>
<dbReference type="RefSeq" id="WP_008617250.1">
    <property type="nucleotide sequence ID" value="NZ_AP025941.1"/>
</dbReference>
<dbReference type="Gene3D" id="1.25.40.10">
    <property type="entry name" value="Tetratricopeptide repeat domain"/>
    <property type="match status" value="1"/>
</dbReference>
<dbReference type="GeneID" id="93556135"/>
<organism evidence="1">
    <name type="scientific">Paraprevotella clara</name>
    <dbReference type="NCBI Taxonomy" id="454154"/>
    <lineage>
        <taxon>Bacteria</taxon>
        <taxon>Pseudomonadati</taxon>
        <taxon>Bacteroidota</taxon>
        <taxon>Bacteroidia</taxon>
        <taxon>Bacteroidales</taxon>
        <taxon>Prevotellaceae</taxon>
        <taxon>Paraprevotella</taxon>
    </lineage>
</organism>
<protein>
    <submittedName>
        <fullName evidence="1">Tetratricopeptide repeat protein</fullName>
    </submittedName>
</protein>
<dbReference type="EMBL" id="CACRUT010000008">
    <property type="protein sequence ID" value="VYT87390.1"/>
    <property type="molecule type" value="Genomic_DNA"/>
</dbReference>
<evidence type="ECO:0000313" key="1">
    <source>
        <dbReference type="EMBL" id="VYT87390.1"/>
    </source>
</evidence>
<reference evidence="1" key="1">
    <citation type="submission" date="2019-11" db="EMBL/GenBank/DDBJ databases">
        <authorList>
            <person name="Feng L."/>
        </authorList>
    </citation>
    <scope>NUCLEOTIDE SEQUENCE</scope>
    <source>
        <strain evidence="1">PclaraLFYP37</strain>
    </source>
</reference>